<evidence type="ECO:0000259" key="1">
    <source>
        <dbReference type="PROSITE" id="PS50943"/>
    </source>
</evidence>
<dbReference type="PROSITE" id="PS50943">
    <property type="entry name" value="HTH_CROC1"/>
    <property type="match status" value="1"/>
</dbReference>
<dbReference type="GO" id="GO:0003677">
    <property type="term" value="F:DNA binding"/>
    <property type="evidence" value="ECO:0007669"/>
    <property type="project" value="InterPro"/>
</dbReference>
<dbReference type="EMBL" id="QSOV01000017">
    <property type="protein sequence ID" value="RGJ21335.1"/>
    <property type="molecule type" value="Genomic_DNA"/>
</dbReference>
<dbReference type="SUPFAM" id="SSF47413">
    <property type="entry name" value="lambda repressor-like DNA-binding domains"/>
    <property type="match status" value="1"/>
</dbReference>
<protein>
    <submittedName>
        <fullName evidence="2">XRE family transcriptional regulator</fullName>
    </submittedName>
</protein>
<evidence type="ECO:0000313" key="3">
    <source>
        <dbReference type="Proteomes" id="UP000260655"/>
    </source>
</evidence>
<dbReference type="Pfam" id="PF01381">
    <property type="entry name" value="HTH_3"/>
    <property type="match status" value="1"/>
</dbReference>
<dbReference type="Proteomes" id="UP000260655">
    <property type="component" value="Unassembled WGS sequence"/>
</dbReference>
<organism evidence="2 3">
    <name type="scientific">Coprococcus comes</name>
    <dbReference type="NCBI Taxonomy" id="410072"/>
    <lineage>
        <taxon>Bacteria</taxon>
        <taxon>Bacillati</taxon>
        <taxon>Bacillota</taxon>
        <taxon>Clostridia</taxon>
        <taxon>Lachnospirales</taxon>
        <taxon>Lachnospiraceae</taxon>
        <taxon>Coprococcus</taxon>
    </lineage>
</organism>
<feature type="domain" description="HTH cro/C1-type" evidence="1">
    <location>
        <begin position="71"/>
        <end position="103"/>
    </location>
</feature>
<comment type="caution">
    <text evidence="2">The sequence shown here is derived from an EMBL/GenBank/DDBJ whole genome shotgun (WGS) entry which is preliminary data.</text>
</comment>
<gene>
    <name evidence="2" type="ORF">DXD67_13015</name>
</gene>
<accession>A0A3E4GMD4</accession>
<dbReference type="Gene3D" id="1.10.260.40">
    <property type="entry name" value="lambda repressor-like DNA-binding domains"/>
    <property type="match status" value="1"/>
</dbReference>
<dbReference type="InterPro" id="IPR001387">
    <property type="entry name" value="Cro/C1-type_HTH"/>
</dbReference>
<reference evidence="2 3" key="1">
    <citation type="submission" date="2018-08" db="EMBL/GenBank/DDBJ databases">
        <title>A genome reference for cultivated species of the human gut microbiota.</title>
        <authorList>
            <person name="Zou Y."/>
            <person name="Xue W."/>
            <person name="Luo G."/>
        </authorList>
    </citation>
    <scope>NUCLEOTIDE SEQUENCE [LARGE SCALE GENOMIC DNA]</scope>
    <source>
        <strain evidence="2 3">TM07-19</strain>
    </source>
</reference>
<name>A0A3E4GMD4_9FIRM</name>
<dbReference type="SMART" id="SM00530">
    <property type="entry name" value="HTH_XRE"/>
    <property type="match status" value="1"/>
</dbReference>
<evidence type="ECO:0000313" key="2">
    <source>
        <dbReference type="EMBL" id="RGJ21335.1"/>
    </source>
</evidence>
<dbReference type="AlphaFoldDB" id="A0A3E4GMD4"/>
<dbReference type="InterPro" id="IPR010982">
    <property type="entry name" value="Lambda_DNA-bd_dom_sf"/>
</dbReference>
<sequence length="146" mass="16484">MSIPFSDFLRNFIDTLNSQCYIQDTEINKKQIGGKNMKSSIGEILKKCRLESGKSVKDISDLLISKGFKASEKTIYSWESGNSQPTPDALLIMCKAYGISDVLSTFGYAEPSEPTTLAAHFDGEEYTESEMEEIRNFADFVRNRRK</sequence>
<proteinExistence type="predicted"/>